<gene>
    <name evidence="7" type="ORF">HK100_003419</name>
</gene>
<evidence type="ECO:0000256" key="3">
    <source>
        <dbReference type="ARBA" id="ARBA00022833"/>
    </source>
</evidence>
<comment type="caution">
    <text evidence="7">The sequence shown here is derived from an EMBL/GenBank/DDBJ whole genome shotgun (WGS) entry which is preliminary data.</text>
</comment>
<dbReference type="GO" id="GO:0008270">
    <property type="term" value="F:zinc ion binding"/>
    <property type="evidence" value="ECO:0007669"/>
    <property type="project" value="UniProtKB-KW"/>
</dbReference>
<reference evidence="7" key="1">
    <citation type="submission" date="2020-05" db="EMBL/GenBank/DDBJ databases">
        <title>Phylogenomic resolution of chytrid fungi.</title>
        <authorList>
            <person name="Stajich J.E."/>
            <person name="Amses K."/>
            <person name="Simmons R."/>
            <person name="Seto K."/>
            <person name="Myers J."/>
            <person name="Bonds A."/>
            <person name="Quandt C.A."/>
            <person name="Barry K."/>
            <person name="Liu P."/>
            <person name="Grigoriev I."/>
            <person name="Longcore J.E."/>
            <person name="James T.Y."/>
        </authorList>
    </citation>
    <scope>NUCLEOTIDE SEQUENCE</scope>
    <source>
        <strain evidence="7">JEL0513</strain>
    </source>
</reference>
<evidence type="ECO:0000259" key="6">
    <source>
        <dbReference type="PROSITE" id="PS50114"/>
    </source>
</evidence>
<keyword evidence="2 4" id="KW-0863">Zinc-finger</keyword>
<dbReference type="InterPro" id="IPR052138">
    <property type="entry name" value="GATA_ZnFinger_Domain"/>
</dbReference>
<feature type="region of interest" description="Disordered" evidence="5">
    <location>
        <begin position="417"/>
        <end position="444"/>
    </location>
</feature>
<dbReference type="Gene3D" id="3.30.50.10">
    <property type="entry name" value="Erythroid Transcription Factor GATA-1, subunit A"/>
    <property type="match status" value="1"/>
</dbReference>
<evidence type="ECO:0000313" key="7">
    <source>
        <dbReference type="EMBL" id="KAJ3108523.1"/>
    </source>
</evidence>
<dbReference type="SMART" id="SM00401">
    <property type="entry name" value="ZnF_GATA"/>
    <property type="match status" value="1"/>
</dbReference>
<sequence length="733" mass="77308">MAKIATPRAVLFVNGDIAGRVAAVSATGHALAVALARDTTRWFTLDVGGAGVVCETLRVHANGNRDVALVASASQAFEDSPDDLMPLACVANLPLSAARAIIAFLGNQTNDSSFRNRNRNLPFALELLNAEKNARQSLSNSSHYPRVLNIDAVECLRILPPWPLRVHPASSPNPLAPVPQQQHLQQQLQQQQHHINLNHQLQQRRQSAPFSVPSQPQPHQQLQLQQQLQLPEQSLARKLSLQHPQLAQMPQTDRQQQHQQHFYNHNLFNQDPKTSSSQLLLPPSAATTLASNPILGTSPTTPPFTNPNAAIAITAADLLPAPAVQFQETGSSKSVYMATVNIAAAQTTTSFGSGHVNYTVVNSRKRARGSDASSSSSINAVESLDTTIHTSGFNGSSSGSGGGGGRIAATTMIAGIDETGANSNGGKKRREVGAGSGRKSGVSSGKTAARVAAAAAAAAAAVSAGNSSANGNISGGGVNNSELGEVDVGGRAQMFVPPQSHQRTLLSVASGATVSSISVDSLMDSAGEGFDETVAETRNTAKTTNLTTAISANTAAIRREDDNEEGGVGEEDGDEDNEEEEVAVDYEEDDEEDEVERGEIMREDNEEEGDDEEEEVETGNQSVALPPPLVTITAVTATTMKGNSSSRRENRKNQRAKSVKNSNSISGNNASEITSGGLEMNDSDAFMVKQADDSGPKRRCASCGATTTPMWRKGPQGAATLCNACGVKWRKKA</sequence>
<dbReference type="CDD" id="cd00202">
    <property type="entry name" value="ZnF_GATA"/>
    <property type="match status" value="1"/>
</dbReference>
<dbReference type="PANTHER" id="PTHR47255:SF4">
    <property type="entry name" value="GATA ZINC FINGER DOMAIN-CONTAINING PROTEIN 12"/>
    <property type="match status" value="1"/>
</dbReference>
<dbReference type="GO" id="GO:0043565">
    <property type="term" value="F:sequence-specific DNA binding"/>
    <property type="evidence" value="ECO:0007669"/>
    <property type="project" value="InterPro"/>
</dbReference>
<evidence type="ECO:0000256" key="4">
    <source>
        <dbReference type="PROSITE-ProRule" id="PRU00094"/>
    </source>
</evidence>
<dbReference type="AlphaFoldDB" id="A0AAD5XEL6"/>
<evidence type="ECO:0000256" key="5">
    <source>
        <dbReference type="SAM" id="MobiDB-lite"/>
    </source>
</evidence>
<organism evidence="7 8">
    <name type="scientific">Physocladia obscura</name>
    <dbReference type="NCBI Taxonomy" id="109957"/>
    <lineage>
        <taxon>Eukaryota</taxon>
        <taxon>Fungi</taxon>
        <taxon>Fungi incertae sedis</taxon>
        <taxon>Chytridiomycota</taxon>
        <taxon>Chytridiomycota incertae sedis</taxon>
        <taxon>Chytridiomycetes</taxon>
        <taxon>Chytridiales</taxon>
        <taxon>Chytriomycetaceae</taxon>
        <taxon>Physocladia</taxon>
    </lineage>
</organism>
<feature type="compositionally biased region" description="Polar residues" evidence="5">
    <location>
        <begin position="659"/>
        <end position="674"/>
    </location>
</feature>
<protein>
    <recommendedName>
        <fullName evidence="6">GATA-type domain-containing protein</fullName>
    </recommendedName>
</protein>
<dbReference type="GO" id="GO:0006355">
    <property type="term" value="P:regulation of DNA-templated transcription"/>
    <property type="evidence" value="ECO:0007669"/>
    <property type="project" value="InterPro"/>
</dbReference>
<evidence type="ECO:0000256" key="1">
    <source>
        <dbReference type="ARBA" id="ARBA00022723"/>
    </source>
</evidence>
<dbReference type="PROSITE" id="PS00344">
    <property type="entry name" value="GATA_ZN_FINGER_1"/>
    <property type="match status" value="1"/>
</dbReference>
<dbReference type="SUPFAM" id="SSF57716">
    <property type="entry name" value="Glucocorticoid receptor-like (DNA-binding domain)"/>
    <property type="match status" value="1"/>
</dbReference>
<dbReference type="PROSITE" id="PS50114">
    <property type="entry name" value="GATA_ZN_FINGER_2"/>
    <property type="match status" value="1"/>
</dbReference>
<feature type="compositionally biased region" description="Polar residues" evidence="5">
    <location>
        <begin position="633"/>
        <end position="645"/>
    </location>
</feature>
<dbReference type="Pfam" id="PF00320">
    <property type="entry name" value="GATA"/>
    <property type="match status" value="1"/>
</dbReference>
<keyword evidence="3" id="KW-0862">Zinc</keyword>
<feature type="compositionally biased region" description="Low complexity" evidence="5">
    <location>
        <begin position="213"/>
        <end position="227"/>
    </location>
</feature>
<proteinExistence type="predicted"/>
<feature type="compositionally biased region" description="Low complexity" evidence="5">
    <location>
        <begin position="180"/>
        <end position="203"/>
    </location>
</feature>
<feature type="compositionally biased region" description="Acidic residues" evidence="5">
    <location>
        <begin position="604"/>
        <end position="617"/>
    </location>
</feature>
<feature type="region of interest" description="Disordered" evidence="5">
    <location>
        <begin position="170"/>
        <end position="227"/>
    </location>
</feature>
<feature type="domain" description="GATA-type" evidence="6">
    <location>
        <begin position="694"/>
        <end position="733"/>
    </location>
</feature>
<accession>A0AAD5XEL6</accession>
<keyword evidence="8" id="KW-1185">Reference proteome</keyword>
<dbReference type="Proteomes" id="UP001211907">
    <property type="component" value="Unassembled WGS sequence"/>
</dbReference>
<dbReference type="EMBL" id="JADGJH010001853">
    <property type="protein sequence ID" value="KAJ3108523.1"/>
    <property type="molecule type" value="Genomic_DNA"/>
</dbReference>
<evidence type="ECO:0000256" key="2">
    <source>
        <dbReference type="ARBA" id="ARBA00022771"/>
    </source>
</evidence>
<feature type="compositionally biased region" description="Acidic residues" evidence="5">
    <location>
        <begin position="562"/>
        <end position="596"/>
    </location>
</feature>
<evidence type="ECO:0000313" key="8">
    <source>
        <dbReference type="Proteomes" id="UP001211907"/>
    </source>
</evidence>
<name>A0AAD5XEL6_9FUNG</name>
<dbReference type="InterPro" id="IPR013088">
    <property type="entry name" value="Znf_NHR/GATA"/>
</dbReference>
<keyword evidence="1" id="KW-0479">Metal-binding</keyword>
<dbReference type="PANTHER" id="PTHR47255">
    <property type="entry name" value="GATA TRANSCRIPTION FACTOR 22-RELATED"/>
    <property type="match status" value="1"/>
</dbReference>
<dbReference type="InterPro" id="IPR000679">
    <property type="entry name" value="Znf_GATA"/>
</dbReference>
<feature type="region of interest" description="Disordered" evidence="5">
    <location>
        <begin position="552"/>
        <end position="678"/>
    </location>
</feature>